<comment type="caution">
    <text evidence="1">The sequence shown here is derived from an EMBL/GenBank/DDBJ whole genome shotgun (WGS) entry which is preliminary data.</text>
</comment>
<sequence>MDEYKDKFLKLYSILNDTSDIRHTLIISSLFSIILERFKKYAISTVDHFFASDFKGVNGQLVLIRGNNFKELIKKYGKLENGKHTCKDFRACTYFFLELGYMSQEDVDTINRYYDEKNNISHELYEIILDDKKKGVYIDDILTIYTIYKTVVRHWIKEVKATTGMIEPEDYENYDFDNAETIETIILWRMIESSLKGIPAWDIIHEAIEHSKDQQE</sequence>
<organism evidence="1 2">
    <name type="scientific">Brytella acorum</name>
    <dbReference type="NCBI Taxonomy" id="2959299"/>
    <lineage>
        <taxon>Bacteria</taxon>
        <taxon>Pseudomonadati</taxon>
        <taxon>Pseudomonadota</taxon>
        <taxon>Alphaproteobacteria</taxon>
        <taxon>Acetobacterales</taxon>
        <taxon>Acetobacteraceae</taxon>
        <taxon>Brytella</taxon>
    </lineage>
</organism>
<dbReference type="Proteomes" id="UP001176960">
    <property type="component" value="Unassembled WGS sequence"/>
</dbReference>
<proteinExistence type="predicted"/>
<keyword evidence="2" id="KW-1185">Reference proteome</keyword>
<evidence type="ECO:0000313" key="2">
    <source>
        <dbReference type="Proteomes" id="UP001176960"/>
    </source>
</evidence>
<reference evidence="1" key="1">
    <citation type="submission" date="2023-03" db="EMBL/GenBank/DDBJ databases">
        <authorList>
            <person name="Cleenwerck I."/>
        </authorList>
    </citation>
    <scope>NUCLEOTIDE SEQUENCE</scope>
    <source>
        <strain evidence="1">LMG 32879</strain>
    </source>
</reference>
<protein>
    <submittedName>
        <fullName evidence="1">Uncharacterized protein</fullName>
    </submittedName>
</protein>
<dbReference type="RefSeq" id="WP_289843222.1">
    <property type="nucleotide sequence ID" value="NZ_CATKSH010000030.1"/>
</dbReference>
<accession>A0AA35VF26</accession>
<name>A0AA35VF26_9PROT</name>
<gene>
    <name evidence="1" type="ORF">LMG32879_002880</name>
</gene>
<dbReference type="EMBL" id="CATKSH010000030">
    <property type="protein sequence ID" value="CAI9122024.1"/>
    <property type="molecule type" value="Genomic_DNA"/>
</dbReference>
<evidence type="ECO:0000313" key="1">
    <source>
        <dbReference type="EMBL" id="CAI9122024.1"/>
    </source>
</evidence>
<dbReference type="AlphaFoldDB" id="A0AA35VF26"/>